<dbReference type="Proteomes" id="UP000249915">
    <property type="component" value="Unassembled WGS sequence"/>
</dbReference>
<accession>A0A2V4BM51</accession>
<comment type="caution">
    <text evidence="1">The sequence shown here is derived from an EMBL/GenBank/DDBJ whole genome shotgun (WGS) entry which is preliminary data.</text>
</comment>
<gene>
    <name evidence="1" type="ORF">BAY60_05060</name>
</gene>
<evidence type="ECO:0000313" key="1">
    <source>
        <dbReference type="EMBL" id="PXY31723.1"/>
    </source>
</evidence>
<dbReference type="OrthoDB" id="5185175at2"/>
<protein>
    <submittedName>
        <fullName evidence="1">Uncharacterized protein</fullName>
    </submittedName>
</protein>
<sequence length="260" mass="28259">MCAATSDPLIAYATFGWLPEQFTGVSYQVGSYGDGALARGPGELPPTMWLTVHDAEPGLNGRQRQLFGHIEPHRLGVRVGDKQGYWLTRDPRDPLNGGDAYLRWRFPDGKWAELNAYYLDVADPQAVLLRVADNVAAVERPVPLPVRIRDLPENYLLADVELSRPPAQSAGAWELQLRFTVNGATVTIDVFPEGTRPDGFGLGLGVVQSARTTANGLEAWVSVDRPTAAGLDRLGGPEGLLDRLDLLGPDENAWTTSVFG</sequence>
<keyword evidence="2" id="KW-1185">Reference proteome</keyword>
<name>A0A2V4BM51_9PSEU</name>
<reference evidence="1 2" key="1">
    <citation type="submission" date="2016-07" db="EMBL/GenBank/DDBJ databases">
        <title>Draft genome sequence of Prauserella muralis DSM 45305, isolated from a mould-covered wall in an indoor environment.</title>
        <authorList>
            <person name="Ruckert C."/>
            <person name="Albersmeier A."/>
            <person name="Jiang C.-L."/>
            <person name="Jiang Y."/>
            <person name="Kalinowski J."/>
            <person name="Schneider O."/>
            <person name="Winkler A."/>
            <person name="Zotchev S.B."/>
        </authorList>
    </citation>
    <scope>NUCLEOTIDE SEQUENCE [LARGE SCALE GENOMIC DNA]</scope>
    <source>
        <strain evidence="1 2">DSM 45305</strain>
    </source>
</reference>
<evidence type="ECO:0000313" key="2">
    <source>
        <dbReference type="Proteomes" id="UP000249915"/>
    </source>
</evidence>
<proteinExistence type="predicted"/>
<dbReference type="RefSeq" id="WP_112279755.1">
    <property type="nucleotide sequence ID" value="NZ_MASW01000001.1"/>
</dbReference>
<organism evidence="1 2">
    <name type="scientific">Prauserella muralis</name>
    <dbReference type="NCBI Taxonomy" id="588067"/>
    <lineage>
        <taxon>Bacteria</taxon>
        <taxon>Bacillati</taxon>
        <taxon>Actinomycetota</taxon>
        <taxon>Actinomycetes</taxon>
        <taxon>Pseudonocardiales</taxon>
        <taxon>Pseudonocardiaceae</taxon>
        <taxon>Prauserella</taxon>
    </lineage>
</organism>
<dbReference type="EMBL" id="MASW01000001">
    <property type="protein sequence ID" value="PXY31723.1"/>
    <property type="molecule type" value="Genomic_DNA"/>
</dbReference>
<dbReference type="AlphaFoldDB" id="A0A2V4BM51"/>